<comment type="pathway">
    <text evidence="1">Amino-acid biosynthesis; L-asparagine biosynthesis; L-asparagine from L-aspartate (L-Gln route): step 1/1.</text>
</comment>
<dbReference type="AlphaFoldDB" id="H5WYS9"/>
<keyword evidence="5 10" id="KW-0067">ATP-binding</keyword>
<keyword evidence="6 9" id="KW-0061">Asparagine biosynthesis</keyword>
<keyword evidence="9" id="KW-0028">Amino-acid biosynthesis</keyword>
<evidence type="ECO:0000256" key="2">
    <source>
        <dbReference type="ARBA" id="ARBA00005752"/>
    </source>
</evidence>
<dbReference type="HOGENOM" id="CLU_014658_3_1_11"/>
<dbReference type="GO" id="GO:0005829">
    <property type="term" value="C:cytosol"/>
    <property type="evidence" value="ECO:0007669"/>
    <property type="project" value="TreeGrafter"/>
</dbReference>
<feature type="binding site" evidence="10">
    <location>
        <position position="100"/>
    </location>
    <ligand>
        <name>L-glutamine</name>
        <dbReference type="ChEBI" id="CHEBI:58359"/>
    </ligand>
</feature>
<evidence type="ECO:0000259" key="12">
    <source>
        <dbReference type="PROSITE" id="PS51278"/>
    </source>
</evidence>
<dbReference type="eggNOG" id="COG0367">
    <property type="taxonomic scope" value="Bacteria"/>
</dbReference>
<keyword evidence="4 10" id="KW-0547">Nucleotide-binding</keyword>
<dbReference type="InterPro" id="IPR029055">
    <property type="entry name" value="Ntn_hydrolases_N"/>
</dbReference>
<dbReference type="InterPro" id="IPR017932">
    <property type="entry name" value="GATase_2_dom"/>
</dbReference>
<feature type="region of interest" description="Disordered" evidence="11">
    <location>
        <begin position="1"/>
        <end position="31"/>
    </location>
</feature>
<dbReference type="RefSeq" id="WP_009155183.1">
    <property type="nucleotide sequence ID" value="NZ_CM001439.1"/>
</dbReference>
<evidence type="ECO:0000313" key="13">
    <source>
        <dbReference type="EMBL" id="EHR51801.1"/>
    </source>
</evidence>
<name>H5WYS9_9PSEU</name>
<proteinExistence type="inferred from homology"/>
<dbReference type="PIRSF" id="PIRSF001589">
    <property type="entry name" value="Asn_synthetase_glu-h"/>
    <property type="match status" value="1"/>
</dbReference>
<dbReference type="NCBIfam" id="TIGR01536">
    <property type="entry name" value="asn_synth_AEB"/>
    <property type="match status" value="1"/>
</dbReference>
<dbReference type="GO" id="GO:0005524">
    <property type="term" value="F:ATP binding"/>
    <property type="evidence" value="ECO:0007669"/>
    <property type="project" value="UniProtKB-KW"/>
</dbReference>
<evidence type="ECO:0000256" key="5">
    <source>
        <dbReference type="ARBA" id="ARBA00022840"/>
    </source>
</evidence>
<gene>
    <name evidence="13" type="ORF">SacmaDRAFT_3587</name>
</gene>
<dbReference type="CDD" id="cd01991">
    <property type="entry name" value="Asn_synthase_B_C"/>
    <property type="match status" value="1"/>
</dbReference>
<sequence length="595" mass="65432">MCGIAGVAHTGDRRDLPGSAQVLAHRGPDGGRSVGWDANRATGVLGHDRLAIVDLSERGQQPMSDEHGRFLVAFNGEIYNHAELRRLCQTRGHRIRGRMDGEVIVHLWEDEGEECLRRLNGIFAVAVVDTATGTVWLARDPVGVKPLYHIAERTELWFASEPRAIGELGADLGAPDVVALAQFLTFLWIPDPRTPFSRVRSVRPGHVMRWRPGRGPVSRRYTAPLYPEPDAKSLDVPTAMSELEQQLDAACARQLLGDVPVGLMASGGIDSSLLWWQAHDRLDGAYTIEWSRDADGERLDEDAEAVRALRNELGSPTTFIEGVAGGQIPAPPSGDLFADPAYELTRLIAARARRDGCKVLWSGQGGDELLGGYRRHRVAWLLEDAFAGVLSTLRPVTRMLRAGSPRNEYATRLVRAASGKDFFERYLHLCTYSDADDRARVLGCSSAEVADEVVWSSHREIYDALPQGLSALRRALALDLNVYLPGLGLAYVDRAGMEYGVEVRVPWLDLELVRWSLTLPDKALAADGGKAPARALARKALPPLIADRPKRGFAAPIDRVRRSDRTAGSRGHRQGDYFARAAEIVHTLSDTRRIA</sequence>
<comment type="similarity">
    <text evidence="2">Belongs to the asparagine synthetase family.</text>
</comment>
<keyword evidence="14" id="KW-1185">Reference proteome</keyword>
<dbReference type="Gene3D" id="3.60.20.10">
    <property type="entry name" value="Glutamine Phosphoribosylpyrophosphate, subunit 1, domain 1"/>
    <property type="match status" value="1"/>
</dbReference>
<dbReference type="InterPro" id="IPR001962">
    <property type="entry name" value="Asn_synthase"/>
</dbReference>
<dbReference type="PROSITE" id="PS51278">
    <property type="entry name" value="GATASE_TYPE_2"/>
    <property type="match status" value="1"/>
</dbReference>
<feature type="domain" description="Glutamine amidotransferase type-2" evidence="12">
    <location>
        <begin position="2"/>
        <end position="213"/>
    </location>
</feature>
<evidence type="ECO:0000256" key="6">
    <source>
        <dbReference type="ARBA" id="ARBA00022888"/>
    </source>
</evidence>
<feature type="binding site" evidence="10">
    <location>
        <position position="288"/>
    </location>
    <ligand>
        <name>ATP</name>
        <dbReference type="ChEBI" id="CHEBI:30616"/>
    </ligand>
</feature>
<dbReference type="InterPro" id="IPR051786">
    <property type="entry name" value="ASN_synthetase/amidase"/>
</dbReference>
<keyword evidence="7 9" id="KW-0315">Glutamine amidotransferase</keyword>
<dbReference type="EC" id="6.3.5.4" evidence="3"/>
<feature type="active site" description="For GATase activity" evidence="9">
    <location>
        <position position="2"/>
    </location>
</feature>
<evidence type="ECO:0000256" key="4">
    <source>
        <dbReference type="ARBA" id="ARBA00022741"/>
    </source>
</evidence>
<dbReference type="PANTHER" id="PTHR43284">
    <property type="entry name" value="ASPARAGINE SYNTHETASE (GLUTAMINE-HYDROLYZING)"/>
    <property type="match status" value="1"/>
</dbReference>
<dbReference type="InterPro" id="IPR014729">
    <property type="entry name" value="Rossmann-like_a/b/a_fold"/>
</dbReference>
<protein>
    <recommendedName>
        <fullName evidence="3">asparagine synthase (glutamine-hydrolyzing)</fullName>
        <ecNumber evidence="3">6.3.5.4</ecNumber>
    </recommendedName>
</protein>
<accession>H5WYS9</accession>
<dbReference type="SUPFAM" id="SSF56235">
    <property type="entry name" value="N-terminal nucleophile aminohydrolases (Ntn hydrolases)"/>
    <property type="match status" value="1"/>
</dbReference>
<evidence type="ECO:0000256" key="9">
    <source>
        <dbReference type="PIRSR" id="PIRSR001589-1"/>
    </source>
</evidence>
<evidence type="ECO:0000256" key="7">
    <source>
        <dbReference type="ARBA" id="ARBA00022962"/>
    </source>
</evidence>
<evidence type="ECO:0000256" key="11">
    <source>
        <dbReference type="SAM" id="MobiDB-lite"/>
    </source>
</evidence>
<evidence type="ECO:0000256" key="1">
    <source>
        <dbReference type="ARBA" id="ARBA00005187"/>
    </source>
</evidence>
<reference evidence="13 14" key="1">
    <citation type="journal article" date="2012" name="Stand. Genomic Sci.">
        <title>Genome sequence of the ocean sediment bacterium Saccharomonospora marina type strain (XMU15(T)).</title>
        <authorList>
            <person name="Klenk H.P."/>
            <person name="Lu M."/>
            <person name="Lucas S."/>
            <person name="Lapidus A."/>
            <person name="Copeland A."/>
            <person name="Pitluck S."/>
            <person name="Goodwin L.A."/>
            <person name="Han C."/>
            <person name="Tapia R."/>
            <person name="Brambilla E.M."/>
            <person name="Potter G."/>
            <person name="Land M."/>
            <person name="Ivanova N."/>
            <person name="Rohde M."/>
            <person name="Goker M."/>
            <person name="Detter J.C."/>
            <person name="Li W.J."/>
            <person name="Kyrpides N.C."/>
            <person name="Woyke T."/>
        </authorList>
    </citation>
    <scope>NUCLEOTIDE SEQUENCE [LARGE SCALE GENOMIC DNA]</scope>
    <source>
        <strain evidence="13 14">XMU15</strain>
    </source>
</reference>
<comment type="catalytic activity">
    <reaction evidence="8">
        <text>L-aspartate + L-glutamine + ATP + H2O = L-asparagine + L-glutamate + AMP + diphosphate + H(+)</text>
        <dbReference type="Rhea" id="RHEA:12228"/>
        <dbReference type="ChEBI" id="CHEBI:15377"/>
        <dbReference type="ChEBI" id="CHEBI:15378"/>
        <dbReference type="ChEBI" id="CHEBI:29985"/>
        <dbReference type="ChEBI" id="CHEBI:29991"/>
        <dbReference type="ChEBI" id="CHEBI:30616"/>
        <dbReference type="ChEBI" id="CHEBI:33019"/>
        <dbReference type="ChEBI" id="CHEBI:58048"/>
        <dbReference type="ChEBI" id="CHEBI:58359"/>
        <dbReference type="ChEBI" id="CHEBI:456215"/>
        <dbReference type="EC" id="6.3.5.4"/>
    </reaction>
</comment>
<dbReference type="InterPro" id="IPR006426">
    <property type="entry name" value="Asn_synth_AEB"/>
</dbReference>
<dbReference type="Pfam" id="PF13537">
    <property type="entry name" value="GATase_7"/>
    <property type="match status" value="1"/>
</dbReference>
<feature type="binding site" evidence="10">
    <location>
        <begin position="362"/>
        <end position="363"/>
    </location>
    <ligand>
        <name>ATP</name>
        <dbReference type="ChEBI" id="CHEBI:30616"/>
    </ligand>
</feature>
<dbReference type="CDD" id="cd00712">
    <property type="entry name" value="AsnB"/>
    <property type="match status" value="1"/>
</dbReference>
<dbReference type="SUPFAM" id="SSF52402">
    <property type="entry name" value="Adenine nucleotide alpha hydrolases-like"/>
    <property type="match status" value="1"/>
</dbReference>
<dbReference type="STRING" id="882083.SacmaDRAFT_3587"/>
<evidence type="ECO:0000256" key="8">
    <source>
        <dbReference type="ARBA" id="ARBA00048741"/>
    </source>
</evidence>
<dbReference type="InterPro" id="IPR033738">
    <property type="entry name" value="AsnB_N"/>
</dbReference>
<organism evidence="13 14">
    <name type="scientific">Saccharomonospora marina XMU15</name>
    <dbReference type="NCBI Taxonomy" id="882083"/>
    <lineage>
        <taxon>Bacteria</taxon>
        <taxon>Bacillati</taxon>
        <taxon>Actinomycetota</taxon>
        <taxon>Actinomycetes</taxon>
        <taxon>Pseudonocardiales</taxon>
        <taxon>Pseudonocardiaceae</taxon>
        <taxon>Saccharomonospora</taxon>
    </lineage>
</organism>
<dbReference type="Gene3D" id="3.40.50.620">
    <property type="entry name" value="HUPs"/>
    <property type="match status" value="1"/>
</dbReference>
<dbReference type="GO" id="GO:0006529">
    <property type="term" value="P:asparagine biosynthetic process"/>
    <property type="evidence" value="ECO:0007669"/>
    <property type="project" value="UniProtKB-KW"/>
</dbReference>
<dbReference type="PANTHER" id="PTHR43284:SF1">
    <property type="entry name" value="ASPARAGINE SYNTHETASE"/>
    <property type="match status" value="1"/>
</dbReference>
<dbReference type="GO" id="GO:0004066">
    <property type="term" value="F:asparagine synthase (glutamine-hydrolyzing) activity"/>
    <property type="evidence" value="ECO:0007669"/>
    <property type="project" value="UniProtKB-EC"/>
</dbReference>
<dbReference type="Pfam" id="PF00733">
    <property type="entry name" value="Asn_synthase"/>
    <property type="match status" value="1"/>
</dbReference>
<evidence type="ECO:0000256" key="3">
    <source>
        <dbReference type="ARBA" id="ARBA00012737"/>
    </source>
</evidence>
<evidence type="ECO:0000313" key="14">
    <source>
        <dbReference type="Proteomes" id="UP000004926"/>
    </source>
</evidence>
<evidence type="ECO:0000256" key="10">
    <source>
        <dbReference type="PIRSR" id="PIRSR001589-2"/>
    </source>
</evidence>
<dbReference type="EMBL" id="CM001439">
    <property type="protein sequence ID" value="EHR51801.1"/>
    <property type="molecule type" value="Genomic_DNA"/>
</dbReference>
<dbReference type="Proteomes" id="UP000004926">
    <property type="component" value="Chromosome"/>
</dbReference>